<evidence type="ECO:0000256" key="5">
    <source>
        <dbReference type="ARBA" id="ARBA00023136"/>
    </source>
</evidence>
<evidence type="ECO:0000256" key="4">
    <source>
        <dbReference type="ARBA" id="ARBA00022989"/>
    </source>
</evidence>
<dbReference type="Pfam" id="PF08448">
    <property type="entry name" value="PAS_4"/>
    <property type="match status" value="1"/>
</dbReference>
<dbReference type="CDD" id="cd00130">
    <property type="entry name" value="PAS"/>
    <property type="match status" value="1"/>
</dbReference>
<dbReference type="Pfam" id="PF00563">
    <property type="entry name" value="EAL"/>
    <property type="match status" value="1"/>
</dbReference>
<dbReference type="Pfam" id="PF00990">
    <property type="entry name" value="GGDEF"/>
    <property type="match status" value="1"/>
</dbReference>
<dbReference type="SUPFAM" id="SSF55073">
    <property type="entry name" value="Nucleotide cyclase"/>
    <property type="match status" value="1"/>
</dbReference>
<feature type="transmembrane region" description="Helical" evidence="7">
    <location>
        <begin position="74"/>
        <end position="92"/>
    </location>
</feature>
<dbReference type="InterPro" id="IPR052155">
    <property type="entry name" value="Biofilm_reg_signaling"/>
</dbReference>
<dbReference type="Gene3D" id="3.30.70.270">
    <property type="match status" value="1"/>
</dbReference>
<sequence length="896" mass="95553">MHPDTARARRATPARVPLDREPHTPAAGVPALRETAQRDAGRPPGEFPWAATAAWSAVYLLAGVLGGITRLPSPPVAFVWPAAGVALLWFVLTPREQRYRVAMPTLLVMAFLANVTTGASAITSLAFALANVAHAVVGGGLFLRLAPHTPDSLRDARGLLALGAGSLAGSLAGTPLILALIGPNDLPGALSIIGLWIPRFTASTAVVMAFVLAWRAHRADRRAGVLRHARSRGEIALVLSFALAVHVIVDSTRPDDAFAFLTLPVTVLVGWRLGPAWTATYGLVAGAVGVVATLGGAGPFAEVAPVTTRTVVVQAFIAVTGLVGLALSLEVEQRRLALEASDRRGDALERTLQRAVVPNALLSLEEGSRGTIRYANPALERWWSGDDGEALAGRTWAELLGPDEHAGFLGALDDLAAGRIEVWEGEVAHRTRSGEDRMCLAVAGLVGREHVAGSAERVATVQLVDVTDRTALEERLAHQALHDQLTGLPNRTLLQERIDHAIAAAPRSGRAVAVLFLDLDHFKRVNDSLGHAAGDTVLVEVASRLVEAVRPGDTVARIGGDEFVVCCPLVEDRHVGAELATRILRQVCRPITLEGRTIPVSASIGMTLARPGTDAGDLLREADTAMYEAKLGGRGRTAFFSDPLFDRVRLDLQLDSELRRAVDEKQFVVHFQPIVQIETGRVCAVEALLRWAHPARGLLLPGEWIDAAEAAGLMPELGEWALGEAFAQWPRIAQLHGEHVSVNVNVSASQLRDGGFAAVVEHALQRTGMPPDRAVLELTESHLLTIRDSLVEELERVRGLGVRLAVDDFGTGYSSLTQLTVLPIDEVKIDRSFVSAMSDDARSRAVVEGVVAMARAMSLAVVAEGVETTEIARRLSACGCPTAQGYLWGRPAALEP</sequence>
<keyword evidence="5 7" id="KW-0472">Membrane</keyword>
<feature type="region of interest" description="Disordered" evidence="6">
    <location>
        <begin position="1"/>
        <end position="43"/>
    </location>
</feature>
<dbReference type="InterPro" id="IPR007895">
    <property type="entry name" value="MASE1"/>
</dbReference>
<dbReference type="InterPro" id="IPR043128">
    <property type="entry name" value="Rev_trsase/Diguanyl_cyclase"/>
</dbReference>
<dbReference type="GO" id="GO:0005886">
    <property type="term" value="C:plasma membrane"/>
    <property type="evidence" value="ECO:0007669"/>
    <property type="project" value="UniProtKB-SubCell"/>
</dbReference>
<protein>
    <submittedName>
        <fullName evidence="10">Diguanylate phosphodiesterase</fullName>
    </submittedName>
</protein>
<feature type="transmembrane region" description="Helical" evidence="7">
    <location>
        <begin position="99"/>
        <end position="119"/>
    </location>
</feature>
<evidence type="ECO:0000256" key="3">
    <source>
        <dbReference type="ARBA" id="ARBA00022692"/>
    </source>
</evidence>
<dbReference type="EMBL" id="AXCY01000037">
    <property type="protein sequence ID" value="KGM10848.1"/>
    <property type="molecule type" value="Genomic_DNA"/>
</dbReference>
<dbReference type="InterPro" id="IPR029787">
    <property type="entry name" value="Nucleotide_cyclase"/>
</dbReference>
<reference evidence="10 11" key="2">
    <citation type="journal article" date="2015" name="Stand. Genomic Sci.">
        <title>Draft genome sequence of Cellulomonas carbonis T26(T) and comparative analysis of six Cellulomonas genomes.</title>
        <authorList>
            <person name="Zhuang W."/>
            <person name="Zhang S."/>
            <person name="Xia X."/>
            <person name="Wang G."/>
        </authorList>
    </citation>
    <scope>NUCLEOTIDE SEQUENCE [LARGE SCALE GENOMIC DNA]</scope>
    <source>
        <strain evidence="10 11">T26</strain>
    </source>
</reference>
<evidence type="ECO:0000313" key="10">
    <source>
        <dbReference type="EMBL" id="KGM10848.1"/>
    </source>
</evidence>
<feature type="transmembrane region" description="Helical" evidence="7">
    <location>
        <begin position="125"/>
        <end position="146"/>
    </location>
</feature>
<evidence type="ECO:0000256" key="2">
    <source>
        <dbReference type="ARBA" id="ARBA00022475"/>
    </source>
</evidence>
<evidence type="ECO:0000256" key="6">
    <source>
        <dbReference type="SAM" id="MobiDB-lite"/>
    </source>
</evidence>
<dbReference type="Gene3D" id="3.20.20.450">
    <property type="entry name" value="EAL domain"/>
    <property type="match status" value="1"/>
</dbReference>
<dbReference type="CDD" id="cd01949">
    <property type="entry name" value="GGDEF"/>
    <property type="match status" value="1"/>
</dbReference>
<evidence type="ECO:0000256" key="1">
    <source>
        <dbReference type="ARBA" id="ARBA00004651"/>
    </source>
</evidence>
<dbReference type="InterPro" id="IPR001633">
    <property type="entry name" value="EAL_dom"/>
</dbReference>
<evidence type="ECO:0000259" key="9">
    <source>
        <dbReference type="PROSITE" id="PS50887"/>
    </source>
</evidence>
<feature type="transmembrane region" description="Helical" evidence="7">
    <location>
        <begin position="312"/>
        <end position="329"/>
    </location>
</feature>
<feature type="domain" description="GGDEF" evidence="9">
    <location>
        <begin position="510"/>
        <end position="642"/>
    </location>
</feature>
<gene>
    <name evidence="10" type="ORF">N868_13260</name>
</gene>
<feature type="transmembrane region" description="Helical" evidence="7">
    <location>
        <begin position="193"/>
        <end position="214"/>
    </location>
</feature>
<dbReference type="Gene3D" id="3.30.450.20">
    <property type="entry name" value="PAS domain"/>
    <property type="match status" value="1"/>
</dbReference>
<dbReference type="CDD" id="cd01948">
    <property type="entry name" value="EAL"/>
    <property type="match status" value="1"/>
</dbReference>
<dbReference type="InterPro" id="IPR000014">
    <property type="entry name" value="PAS"/>
</dbReference>
<feature type="transmembrane region" description="Helical" evidence="7">
    <location>
        <begin position="47"/>
        <end position="68"/>
    </location>
</feature>
<dbReference type="PANTHER" id="PTHR44757:SF2">
    <property type="entry name" value="BIOFILM ARCHITECTURE MAINTENANCE PROTEIN MBAA"/>
    <property type="match status" value="1"/>
</dbReference>
<accession>A0A0A0BQV5</accession>
<dbReference type="SMART" id="SM00267">
    <property type="entry name" value="GGDEF"/>
    <property type="match status" value="1"/>
</dbReference>
<keyword evidence="11" id="KW-1185">Reference proteome</keyword>
<feature type="domain" description="EAL" evidence="8">
    <location>
        <begin position="651"/>
        <end position="896"/>
    </location>
</feature>
<organism evidence="10 11">
    <name type="scientific">Cellulomonas carbonis T26</name>
    <dbReference type="NCBI Taxonomy" id="947969"/>
    <lineage>
        <taxon>Bacteria</taxon>
        <taxon>Bacillati</taxon>
        <taxon>Actinomycetota</taxon>
        <taxon>Actinomycetes</taxon>
        <taxon>Micrococcales</taxon>
        <taxon>Cellulomonadaceae</taxon>
        <taxon>Cellulomonas</taxon>
    </lineage>
</organism>
<evidence type="ECO:0000256" key="7">
    <source>
        <dbReference type="SAM" id="Phobius"/>
    </source>
</evidence>
<dbReference type="SMART" id="SM00052">
    <property type="entry name" value="EAL"/>
    <property type="match status" value="1"/>
</dbReference>
<feature type="transmembrane region" description="Helical" evidence="7">
    <location>
        <begin position="281"/>
        <end position="300"/>
    </location>
</feature>
<dbReference type="Proteomes" id="UP000029839">
    <property type="component" value="Unassembled WGS sequence"/>
</dbReference>
<dbReference type="SUPFAM" id="SSF141868">
    <property type="entry name" value="EAL domain-like"/>
    <property type="match status" value="1"/>
</dbReference>
<dbReference type="SUPFAM" id="SSF55785">
    <property type="entry name" value="PYP-like sensor domain (PAS domain)"/>
    <property type="match status" value="1"/>
</dbReference>
<reference evidence="10 11" key="1">
    <citation type="submission" date="2013-08" db="EMBL/GenBank/DDBJ databases">
        <title>Genome sequencing of Cellulomonas carbonis T26.</title>
        <authorList>
            <person name="Chen F."/>
            <person name="Li Y."/>
            <person name="Wang G."/>
        </authorList>
    </citation>
    <scope>NUCLEOTIDE SEQUENCE [LARGE SCALE GENOMIC DNA]</scope>
    <source>
        <strain evidence="10 11">T26</strain>
    </source>
</reference>
<feature type="transmembrane region" description="Helical" evidence="7">
    <location>
        <begin position="158"/>
        <end position="181"/>
    </location>
</feature>
<comment type="caution">
    <text evidence="10">The sequence shown here is derived from an EMBL/GenBank/DDBJ whole genome shotgun (WGS) entry which is preliminary data.</text>
</comment>
<keyword evidence="3 7" id="KW-0812">Transmembrane</keyword>
<dbReference type="Pfam" id="PF05231">
    <property type="entry name" value="MASE1"/>
    <property type="match status" value="1"/>
</dbReference>
<keyword evidence="2" id="KW-1003">Cell membrane</keyword>
<comment type="subcellular location">
    <subcellularLocation>
        <location evidence="1">Cell membrane</location>
        <topology evidence="1">Multi-pass membrane protein</topology>
    </subcellularLocation>
</comment>
<dbReference type="FunFam" id="3.30.70.270:FF:000001">
    <property type="entry name" value="Diguanylate cyclase domain protein"/>
    <property type="match status" value="1"/>
</dbReference>
<dbReference type="PANTHER" id="PTHR44757">
    <property type="entry name" value="DIGUANYLATE CYCLASE DGCP"/>
    <property type="match status" value="1"/>
</dbReference>
<dbReference type="PROSITE" id="PS50887">
    <property type="entry name" value="GGDEF"/>
    <property type="match status" value="1"/>
</dbReference>
<name>A0A0A0BQV5_9CELL</name>
<dbReference type="NCBIfam" id="TIGR00254">
    <property type="entry name" value="GGDEF"/>
    <property type="match status" value="1"/>
</dbReference>
<dbReference type="AlphaFoldDB" id="A0A0A0BQV5"/>
<evidence type="ECO:0000313" key="11">
    <source>
        <dbReference type="Proteomes" id="UP000029839"/>
    </source>
</evidence>
<dbReference type="PROSITE" id="PS50883">
    <property type="entry name" value="EAL"/>
    <property type="match status" value="1"/>
</dbReference>
<dbReference type="InterPro" id="IPR035919">
    <property type="entry name" value="EAL_sf"/>
</dbReference>
<feature type="transmembrane region" description="Helical" evidence="7">
    <location>
        <begin position="235"/>
        <end position="251"/>
    </location>
</feature>
<keyword evidence="4 7" id="KW-1133">Transmembrane helix</keyword>
<dbReference type="InterPro" id="IPR035965">
    <property type="entry name" value="PAS-like_dom_sf"/>
</dbReference>
<proteinExistence type="predicted"/>
<evidence type="ECO:0000259" key="8">
    <source>
        <dbReference type="PROSITE" id="PS50883"/>
    </source>
</evidence>
<dbReference type="InterPro" id="IPR000160">
    <property type="entry name" value="GGDEF_dom"/>
</dbReference>
<dbReference type="InterPro" id="IPR013656">
    <property type="entry name" value="PAS_4"/>
</dbReference>
<dbReference type="OrthoDB" id="23692at2"/>
<dbReference type="RefSeq" id="WP_052426167.1">
    <property type="nucleotide sequence ID" value="NZ_AXCY01000037.1"/>
</dbReference>